<comment type="function">
    <text evidence="6">May nick specific sequences that contain T:G mispairs resulting from m5C-deamination.</text>
</comment>
<keyword evidence="2 6" id="KW-0255">Endonuclease</keyword>
<dbReference type="PIRSF" id="PIRSF018267">
    <property type="entry name" value="VSR_endonuc"/>
    <property type="match status" value="1"/>
</dbReference>
<comment type="similarity">
    <text evidence="6">Belongs to the vsr family.</text>
</comment>
<dbReference type="Proteomes" id="UP000321567">
    <property type="component" value="Unassembled WGS sequence"/>
</dbReference>
<gene>
    <name evidence="7" type="ORF">ROR02_27480</name>
</gene>
<name>A0A512HAX6_9PROT</name>
<evidence type="ECO:0000256" key="4">
    <source>
        <dbReference type="ARBA" id="ARBA00022801"/>
    </source>
</evidence>
<evidence type="ECO:0000256" key="5">
    <source>
        <dbReference type="ARBA" id="ARBA00023204"/>
    </source>
</evidence>
<dbReference type="InterPro" id="IPR004603">
    <property type="entry name" value="DNA_mismatch_endonuc_vsr"/>
</dbReference>
<dbReference type="GO" id="GO:0016787">
    <property type="term" value="F:hydrolase activity"/>
    <property type="evidence" value="ECO:0007669"/>
    <property type="project" value="UniProtKB-KW"/>
</dbReference>
<reference evidence="7 8" key="1">
    <citation type="submission" date="2019-07" db="EMBL/GenBank/DDBJ databases">
        <title>Whole genome shotgun sequence of Rhodospirillum oryzae NBRC 107573.</title>
        <authorList>
            <person name="Hosoyama A."/>
            <person name="Uohara A."/>
            <person name="Ohji S."/>
            <person name="Ichikawa N."/>
        </authorList>
    </citation>
    <scope>NUCLEOTIDE SEQUENCE [LARGE SCALE GENOMIC DNA]</scope>
    <source>
        <strain evidence="7 8">NBRC 107573</strain>
    </source>
</reference>
<dbReference type="EMBL" id="BJZO01000092">
    <property type="protein sequence ID" value="GEO82617.1"/>
    <property type="molecule type" value="Genomic_DNA"/>
</dbReference>
<dbReference type="EC" id="3.1.-.-" evidence="6"/>
<dbReference type="GO" id="GO:0004519">
    <property type="term" value="F:endonuclease activity"/>
    <property type="evidence" value="ECO:0007669"/>
    <property type="project" value="UniProtKB-KW"/>
</dbReference>
<dbReference type="Pfam" id="PF03852">
    <property type="entry name" value="Vsr"/>
    <property type="match status" value="1"/>
</dbReference>
<evidence type="ECO:0000313" key="7">
    <source>
        <dbReference type="EMBL" id="GEO82617.1"/>
    </source>
</evidence>
<keyword evidence="5 6" id="KW-0234">DNA repair</keyword>
<dbReference type="AlphaFoldDB" id="A0A512HAX6"/>
<evidence type="ECO:0000256" key="2">
    <source>
        <dbReference type="ARBA" id="ARBA00022759"/>
    </source>
</evidence>
<dbReference type="RefSeq" id="WP_147164644.1">
    <property type="nucleotide sequence ID" value="NZ_BJZO01000092.1"/>
</dbReference>
<dbReference type="InterPro" id="IPR011335">
    <property type="entry name" value="Restrct_endonuc-II-like"/>
</dbReference>
<keyword evidence="4 6" id="KW-0378">Hydrolase</keyword>
<dbReference type="CDD" id="cd00221">
    <property type="entry name" value="Vsr"/>
    <property type="match status" value="1"/>
</dbReference>
<keyword evidence="8" id="KW-1185">Reference proteome</keyword>
<evidence type="ECO:0000256" key="1">
    <source>
        <dbReference type="ARBA" id="ARBA00022722"/>
    </source>
</evidence>
<comment type="caution">
    <text evidence="7">The sequence shown here is derived from an EMBL/GenBank/DDBJ whole genome shotgun (WGS) entry which is preliminary data.</text>
</comment>
<evidence type="ECO:0000256" key="3">
    <source>
        <dbReference type="ARBA" id="ARBA00022763"/>
    </source>
</evidence>
<evidence type="ECO:0000313" key="8">
    <source>
        <dbReference type="Proteomes" id="UP000321567"/>
    </source>
</evidence>
<dbReference type="OrthoDB" id="9801520at2"/>
<dbReference type="SUPFAM" id="SSF52980">
    <property type="entry name" value="Restriction endonuclease-like"/>
    <property type="match status" value="1"/>
</dbReference>
<keyword evidence="3 6" id="KW-0227">DNA damage</keyword>
<proteinExistence type="inferred from homology"/>
<dbReference type="Gene3D" id="3.40.960.10">
    <property type="entry name" value="VSR Endonuclease"/>
    <property type="match status" value="1"/>
</dbReference>
<protein>
    <recommendedName>
        <fullName evidence="6">Very short patch repair endonuclease</fullName>
        <ecNumber evidence="6">3.1.-.-</ecNumber>
    </recommendedName>
</protein>
<keyword evidence="1 6" id="KW-0540">Nuclease</keyword>
<organism evidence="7 8">
    <name type="scientific">Pararhodospirillum oryzae</name>
    <dbReference type="NCBI Taxonomy" id="478448"/>
    <lineage>
        <taxon>Bacteria</taxon>
        <taxon>Pseudomonadati</taxon>
        <taxon>Pseudomonadota</taxon>
        <taxon>Alphaproteobacteria</taxon>
        <taxon>Rhodospirillales</taxon>
        <taxon>Rhodospirillaceae</taxon>
        <taxon>Pararhodospirillum</taxon>
    </lineage>
</organism>
<evidence type="ECO:0000256" key="6">
    <source>
        <dbReference type="PIRNR" id="PIRNR018267"/>
    </source>
</evidence>
<accession>A0A512HAX6</accession>
<sequence>MDVVNQATRSRMMAGIRGRDTKPERLVRSCLTQRGYRYRLYRKDLPGAPDVVMPGRRVAIFVHGCFWHQHAGCRHAKLPASNSEFWKPKLARNVERDREVVEQLLGMGWRVLTVWECATRRRSEAAALADRLAVWLDGLESRGEIAALDREGQGRDQAGP</sequence>
<dbReference type="GO" id="GO:0006298">
    <property type="term" value="P:mismatch repair"/>
    <property type="evidence" value="ECO:0007669"/>
    <property type="project" value="UniProtKB-UniRule"/>
</dbReference>
<dbReference type="NCBIfam" id="TIGR00632">
    <property type="entry name" value="vsr"/>
    <property type="match status" value="1"/>
</dbReference>